<keyword evidence="2" id="KW-0677">Repeat</keyword>
<dbReference type="AlphaFoldDB" id="D2A4Z5"/>
<dbReference type="PANTHER" id="PTHR15936">
    <property type="entry name" value="GUANINE NUCLEOTIDE-BINDING PROTEIN G I /G S /G O GAMMA-13 SUBUNIT"/>
    <property type="match status" value="1"/>
</dbReference>
<accession>D2A4Z5</accession>
<evidence type="ECO:0000256" key="2">
    <source>
        <dbReference type="ARBA" id="ARBA00022737"/>
    </source>
</evidence>
<name>D2A4Z5_TRICA</name>
<dbReference type="Pfam" id="PF13855">
    <property type="entry name" value="LRR_8"/>
    <property type="match status" value="2"/>
</dbReference>
<dbReference type="GO" id="GO:0007200">
    <property type="term" value="P:phospholipase C-activating G protein-coupled receptor signaling pathway"/>
    <property type="evidence" value="ECO:0007669"/>
    <property type="project" value="InterPro"/>
</dbReference>
<dbReference type="GO" id="GO:0050909">
    <property type="term" value="P:sensory perception of taste"/>
    <property type="evidence" value="ECO:0007669"/>
    <property type="project" value="InterPro"/>
</dbReference>
<reference evidence="3 4" key="1">
    <citation type="journal article" date="2008" name="Nature">
        <title>The genome of the model beetle and pest Tribolium castaneum.</title>
        <authorList>
            <consortium name="Tribolium Genome Sequencing Consortium"/>
            <person name="Richards S."/>
            <person name="Gibbs R.A."/>
            <person name="Weinstock G.M."/>
            <person name="Brown S.J."/>
            <person name="Denell R."/>
            <person name="Beeman R.W."/>
            <person name="Gibbs R."/>
            <person name="Beeman R.W."/>
            <person name="Brown S.J."/>
            <person name="Bucher G."/>
            <person name="Friedrich M."/>
            <person name="Grimmelikhuijzen C.J."/>
            <person name="Klingler M."/>
            <person name="Lorenzen M."/>
            <person name="Richards S."/>
            <person name="Roth S."/>
            <person name="Schroder R."/>
            <person name="Tautz D."/>
            <person name="Zdobnov E.M."/>
            <person name="Muzny D."/>
            <person name="Gibbs R.A."/>
            <person name="Weinstock G.M."/>
            <person name="Attaway T."/>
            <person name="Bell S."/>
            <person name="Buhay C.J."/>
            <person name="Chandrabose M.N."/>
            <person name="Chavez D."/>
            <person name="Clerk-Blankenburg K.P."/>
            <person name="Cree A."/>
            <person name="Dao M."/>
            <person name="Davis C."/>
            <person name="Chacko J."/>
            <person name="Dinh H."/>
            <person name="Dugan-Rocha S."/>
            <person name="Fowler G."/>
            <person name="Garner T.T."/>
            <person name="Garnes J."/>
            <person name="Gnirke A."/>
            <person name="Hawes A."/>
            <person name="Hernandez J."/>
            <person name="Hines S."/>
            <person name="Holder M."/>
            <person name="Hume J."/>
            <person name="Jhangiani S.N."/>
            <person name="Joshi V."/>
            <person name="Khan Z.M."/>
            <person name="Jackson L."/>
            <person name="Kovar C."/>
            <person name="Kowis A."/>
            <person name="Lee S."/>
            <person name="Lewis L.R."/>
            <person name="Margolis J."/>
            <person name="Morgan M."/>
            <person name="Nazareth L.V."/>
            <person name="Nguyen N."/>
            <person name="Okwuonu G."/>
            <person name="Parker D."/>
            <person name="Richards S."/>
            <person name="Ruiz S.J."/>
            <person name="Santibanez J."/>
            <person name="Savard J."/>
            <person name="Scherer S.E."/>
            <person name="Schneider B."/>
            <person name="Sodergren E."/>
            <person name="Tautz D."/>
            <person name="Vattahil S."/>
            <person name="Villasana D."/>
            <person name="White C.S."/>
            <person name="Wright R."/>
            <person name="Park Y."/>
            <person name="Beeman R.W."/>
            <person name="Lord J."/>
            <person name="Oppert B."/>
            <person name="Lorenzen M."/>
            <person name="Brown S."/>
            <person name="Wang L."/>
            <person name="Savard J."/>
            <person name="Tautz D."/>
            <person name="Richards S."/>
            <person name="Weinstock G."/>
            <person name="Gibbs R.A."/>
            <person name="Liu Y."/>
            <person name="Worley K."/>
            <person name="Weinstock G."/>
            <person name="Elsik C.G."/>
            <person name="Reese J.T."/>
            <person name="Elhaik E."/>
            <person name="Landan G."/>
            <person name="Graur D."/>
            <person name="Arensburger P."/>
            <person name="Atkinson P."/>
            <person name="Beeman R.W."/>
            <person name="Beidler J."/>
            <person name="Brown S.J."/>
            <person name="Demuth J.P."/>
            <person name="Drury D.W."/>
            <person name="Du Y.Z."/>
            <person name="Fujiwara H."/>
            <person name="Lorenzen M."/>
            <person name="Maselli V."/>
            <person name="Osanai M."/>
            <person name="Park Y."/>
            <person name="Robertson H.M."/>
            <person name="Tu Z."/>
            <person name="Wang J.J."/>
            <person name="Wang S."/>
            <person name="Richards S."/>
            <person name="Song H."/>
            <person name="Zhang L."/>
            <person name="Sodergren E."/>
            <person name="Werner D."/>
            <person name="Stanke M."/>
            <person name="Morgenstern B."/>
            <person name="Solovyev V."/>
            <person name="Kosarev P."/>
            <person name="Brown G."/>
            <person name="Chen H.C."/>
            <person name="Ermolaeva O."/>
            <person name="Hlavina W."/>
            <person name="Kapustin Y."/>
            <person name="Kiryutin B."/>
            <person name="Kitts P."/>
            <person name="Maglott D."/>
            <person name="Pruitt K."/>
            <person name="Sapojnikov V."/>
            <person name="Souvorov A."/>
            <person name="Mackey A.J."/>
            <person name="Waterhouse R.M."/>
            <person name="Wyder S."/>
            <person name="Zdobnov E.M."/>
            <person name="Zdobnov E.M."/>
            <person name="Wyder S."/>
            <person name="Kriventseva E.V."/>
            <person name="Kadowaki T."/>
            <person name="Bork P."/>
            <person name="Aranda M."/>
            <person name="Bao R."/>
            <person name="Beermann A."/>
            <person name="Berns N."/>
            <person name="Bolognesi R."/>
            <person name="Bonneton F."/>
            <person name="Bopp D."/>
            <person name="Brown S.J."/>
            <person name="Bucher G."/>
            <person name="Butts T."/>
            <person name="Chaumot A."/>
            <person name="Denell R.E."/>
            <person name="Ferrier D.E."/>
            <person name="Friedrich M."/>
            <person name="Gordon C.M."/>
            <person name="Jindra M."/>
            <person name="Klingler M."/>
            <person name="Lan Q."/>
            <person name="Lattorff H.M."/>
            <person name="Laudet V."/>
            <person name="von Levetsow C."/>
            <person name="Liu Z."/>
            <person name="Lutz R."/>
            <person name="Lynch J.A."/>
            <person name="da Fonseca R.N."/>
            <person name="Posnien N."/>
            <person name="Reuter R."/>
            <person name="Roth S."/>
            <person name="Savard J."/>
            <person name="Schinko J.B."/>
            <person name="Schmitt C."/>
            <person name="Schoppmeier M."/>
            <person name="Schroder R."/>
            <person name="Shippy T.D."/>
            <person name="Simonnet F."/>
            <person name="Marques-Souza H."/>
            <person name="Tautz D."/>
            <person name="Tomoyasu Y."/>
            <person name="Trauner J."/>
            <person name="Van der Zee M."/>
            <person name="Vervoort M."/>
            <person name="Wittkopp N."/>
            <person name="Wimmer E.A."/>
            <person name="Yang X."/>
            <person name="Jones A.K."/>
            <person name="Sattelle D.B."/>
            <person name="Ebert P.R."/>
            <person name="Nelson D."/>
            <person name="Scott J.G."/>
            <person name="Beeman R.W."/>
            <person name="Muthukrishnan S."/>
            <person name="Kramer K.J."/>
            <person name="Arakane Y."/>
            <person name="Beeman R.W."/>
            <person name="Zhu Q."/>
            <person name="Hogenkamp D."/>
            <person name="Dixit R."/>
            <person name="Oppert B."/>
            <person name="Jiang H."/>
            <person name="Zou Z."/>
            <person name="Marshall J."/>
            <person name="Elpidina E."/>
            <person name="Vinokurov K."/>
            <person name="Oppert C."/>
            <person name="Zou Z."/>
            <person name="Evans J."/>
            <person name="Lu Z."/>
            <person name="Zhao P."/>
            <person name="Sumathipala N."/>
            <person name="Altincicek B."/>
            <person name="Vilcinskas A."/>
            <person name="Williams M."/>
            <person name="Hultmark D."/>
            <person name="Hetru C."/>
            <person name="Jiang H."/>
            <person name="Grimmelikhuijzen C.J."/>
            <person name="Hauser F."/>
            <person name="Cazzamali G."/>
            <person name="Williamson M."/>
            <person name="Park Y."/>
            <person name="Li B."/>
            <person name="Tanaka Y."/>
            <person name="Predel R."/>
            <person name="Neupert S."/>
            <person name="Schachtner J."/>
            <person name="Verleyen P."/>
            <person name="Raible F."/>
            <person name="Bork P."/>
            <person name="Friedrich M."/>
            <person name="Walden K.K."/>
            <person name="Robertson H.M."/>
            <person name="Angeli S."/>
            <person name="Foret S."/>
            <person name="Bucher G."/>
            <person name="Schuetz S."/>
            <person name="Maleszka R."/>
            <person name="Wimmer E.A."/>
            <person name="Beeman R.W."/>
            <person name="Lorenzen M."/>
            <person name="Tomoyasu Y."/>
            <person name="Miller S.C."/>
            <person name="Grossmann D."/>
            <person name="Bucher G."/>
        </authorList>
    </citation>
    <scope>NUCLEOTIDE SEQUENCE [LARGE SCALE GENOMIC DNA]</scope>
    <source>
        <strain evidence="3 4">Georgia GA2</strain>
    </source>
</reference>
<dbReference type="STRING" id="7070.D2A4Z5"/>
<dbReference type="eggNOG" id="KOG4237">
    <property type="taxonomic scope" value="Eukaryota"/>
</dbReference>
<dbReference type="GO" id="GO:0005834">
    <property type="term" value="C:heterotrimeric G-protein complex"/>
    <property type="evidence" value="ECO:0007669"/>
    <property type="project" value="InterPro"/>
</dbReference>
<dbReference type="Gene3D" id="3.80.10.10">
    <property type="entry name" value="Ribonuclease Inhibitor"/>
    <property type="match status" value="2"/>
</dbReference>
<evidence type="ECO:0000313" key="4">
    <source>
        <dbReference type="Proteomes" id="UP000007266"/>
    </source>
</evidence>
<dbReference type="InterPro" id="IPR032675">
    <property type="entry name" value="LRR_dom_sf"/>
</dbReference>
<dbReference type="InterPro" id="IPR001611">
    <property type="entry name" value="Leu-rich_rpt"/>
</dbReference>
<dbReference type="InterPro" id="IPR003591">
    <property type="entry name" value="Leu-rich_rpt_typical-subtyp"/>
</dbReference>
<dbReference type="InterPro" id="IPR039227">
    <property type="entry name" value="GNG13"/>
</dbReference>
<dbReference type="InParanoid" id="D2A4Z5"/>
<dbReference type="PANTHER" id="PTHR15936:SF2">
    <property type="entry name" value="GUANINE NUCLEOTIDE-BINDING PROTEIN G(I)_G(S)_G(O) SUBUNIT GAMMA-13"/>
    <property type="match status" value="1"/>
</dbReference>
<dbReference type="PROSITE" id="PS51450">
    <property type="entry name" value="LRR"/>
    <property type="match status" value="1"/>
</dbReference>
<sequence length="498" mass="57797">METDCFRNINVQEAILIQFNNFNVITKHTFAHLAVMTIILMANNIQKLENEAFYNLTNLKAVDLSKNKIRKLAPASIIGVSNRFLLTLNFNLIEKLDANFFIFGPIDHFSLELNDNKIIRIDPNAFTSIKAKKIECLYLGKNPLTELDDQVFENHTFGKIDLTGISFKVISSNLCKNCQIDYLLFDKFVLANWKFRYFLFYVLSSVNIKIYALNETQKFDLATDFEALHIVIEHENYPFLCNSLFNFSGKVIGTLFISQCNVVEIQKHIFRPFNVTESVEITFNRIPIIKSETFMDLAITNLLLSENQIELVEDNSFCNLHNLRMLHLNNNKIKRLNCLAFDNLPNLLNLYFTSNKIKKLPSNCLSFVERDNFMIDLSANKISSLEDNFWNDFGKQNLSLLLNDNLITTLPDGIFNYHTFNMLHLDSNPLTNISEHICYKNCTILQLLLDKEWLHGCDNFFELPISSNEIATKLRSSRNNSNKFNQSLFFITLFVFKY</sequence>
<reference evidence="3 4" key="2">
    <citation type="journal article" date="2010" name="Nucleic Acids Res.">
        <title>BeetleBase in 2010: revisions to provide comprehensive genomic information for Tribolium castaneum.</title>
        <authorList>
            <person name="Kim H.S."/>
            <person name="Murphy T."/>
            <person name="Xia J."/>
            <person name="Caragea D."/>
            <person name="Park Y."/>
            <person name="Beeman R.W."/>
            <person name="Lorenzen M.D."/>
            <person name="Butcher S."/>
            <person name="Manak J.R."/>
            <person name="Brown S.J."/>
        </authorList>
    </citation>
    <scope>GENOME REANNOTATION</scope>
    <source>
        <strain evidence="3 4">Georgia GA2</strain>
    </source>
</reference>
<evidence type="ECO:0000256" key="1">
    <source>
        <dbReference type="ARBA" id="ARBA00022614"/>
    </source>
</evidence>
<protein>
    <submittedName>
        <fullName evidence="3">Protein slit-like Protein</fullName>
    </submittedName>
</protein>
<dbReference type="Proteomes" id="UP000007266">
    <property type="component" value="Linkage group 6"/>
</dbReference>
<organism evidence="3 4">
    <name type="scientific">Tribolium castaneum</name>
    <name type="common">Red flour beetle</name>
    <dbReference type="NCBI Taxonomy" id="7070"/>
    <lineage>
        <taxon>Eukaryota</taxon>
        <taxon>Metazoa</taxon>
        <taxon>Ecdysozoa</taxon>
        <taxon>Arthropoda</taxon>
        <taxon>Hexapoda</taxon>
        <taxon>Insecta</taxon>
        <taxon>Pterygota</taxon>
        <taxon>Neoptera</taxon>
        <taxon>Endopterygota</taxon>
        <taxon>Coleoptera</taxon>
        <taxon>Polyphaga</taxon>
        <taxon>Cucujiformia</taxon>
        <taxon>Tenebrionidae</taxon>
        <taxon>Tenebrionidae incertae sedis</taxon>
        <taxon>Tribolium</taxon>
    </lineage>
</organism>
<evidence type="ECO:0000313" key="3">
    <source>
        <dbReference type="EMBL" id="EFA05155.1"/>
    </source>
</evidence>
<gene>
    <name evidence="3" type="primary">GLEAN_15273</name>
    <name evidence="3" type="ORF">TcasGA2_TC015273</name>
</gene>
<dbReference type="SMART" id="SM00369">
    <property type="entry name" value="LRR_TYP"/>
    <property type="match status" value="5"/>
</dbReference>
<dbReference type="SUPFAM" id="SSF52058">
    <property type="entry name" value="L domain-like"/>
    <property type="match status" value="2"/>
</dbReference>
<proteinExistence type="predicted"/>
<dbReference type="EMBL" id="KQ971345">
    <property type="protein sequence ID" value="EFA05155.1"/>
    <property type="molecule type" value="Genomic_DNA"/>
</dbReference>
<dbReference type="GO" id="GO:0031681">
    <property type="term" value="F:G-protein beta-subunit binding"/>
    <property type="evidence" value="ECO:0007669"/>
    <property type="project" value="InterPro"/>
</dbReference>
<dbReference type="HOGENOM" id="CLU_547834_0_0_1"/>
<keyword evidence="4" id="KW-1185">Reference proteome</keyword>
<dbReference type="PhylomeDB" id="D2A4Z5"/>
<keyword evidence="1" id="KW-0433">Leucine-rich repeat</keyword>